<dbReference type="GO" id="GO:0003714">
    <property type="term" value="F:transcription corepressor activity"/>
    <property type="evidence" value="ECO:0007669"/>
    <property type="project" value="TreeGrafter"/>
</dbReference>
<reference evidence="12" key="5">
    <citation type="submission" date="2015-06" db="UniProtKB">
        <authorList>
            <consortium name="EnsemblFungi"/>
        </authorList>
    </citation>
    <scope>IDENTIFICATION</scope>
    <source>
        <strain evidence="12">ATCC 64411</strain>
    </source>
</reference>
<feature type="compositionally biased region" description="Basic and acidic residues" evidence="9">
    <location>
        <begin position="569"/>
        <end position="579"/>
    </location>
</feature>
<dbReference type="STRING" id="644358.A0A0C4E0E9"/>
<dbReference type="InterPro" id="IPR027109">
    <property type="entry name" value="Swc4/Dmap1"/>
</dbReference>
<dbReference type="SMART" id="SM00717">
    <property type="entry name" value="SANT"/>
    <property type="match status" value="1"/>
</dbReference>
<dbReference type="Pfam" id="PF16282">
    <property type="entry name" value="SANT_DAMP1_like"/>
    <property type="match status" value="1"/>
</dbReference>
<reference evidence="12" key="4">
    <citation type="journal article" date="2015" name="G3 (Bethesda)">
        <title>Genome sequences of three phytopathogenic species of the Magnaporthaceae family of fungi.</title>
        <authorList>
            <person name="Okagaki L.H."/>
            <person name="Nunes C.C."/>
            <person name="Sailsbery J."/>
            <person name="Clay B."/>
            <person name="Brown D."/>
            <person name="John T."/>
            <person name="Oh Y."/>
            <person name="Young N."/>
            <person name="Fitzgerald M."/>
            <person name="Haas B.J."/>
            <person name="Zeng Q."/>
            <person name="Young S."/>
            <person name="Adiconis X."/>
            <person name="Fan L."/>
            <person name="Levin J.Z."/>
            <person name="Mitchell T.K."/>
            <person name="Okubara P.A."/>
            <person name="Farman M.L."/>
            <person name="Kohn L.M."/>
            <person name="Birren B."/>
            <person name="Ma L.-J."/>
            <person name="Dean R.A."/>
        </authorList>
    </citation>
    <scope>NUCLEOTIDE SEQUENCE</scope>
    <source>
        <strain evidence="12">ATCC 64411 / 73-15</strain>
    </source>
</reference>
<dbReference type="PANTHER" id="PTHR12855">
    <property type="entry name" value="DNA METHYLTRANSFERASE 1-ASSOCIATED PROTEIN 1 FAMILY MEMBER"/>
    <property type="match status" value="1"/>
</dbReference>
<evidence type="ECO:0000256" key="8">
    <source>
        <dbReference type="ARBA" id="ARBA00025264"/>
    </source>
</evidence>
<gene>
    <name evidence="11" type="ORF">MAPG_05822</name>
</gene>
<comment type="subcellular location">
    <subcellularLocation>
        <location evidence="1">Nucleus</location>
    </subcellularLocation>
</comment>
<evidence type="ECO:0000313" key="12">
    <source>
        <dbReference type="EnsemblFungi" id="MAPG_05822T0"/>
    </source>
</evidence>
<feature type="compositionally biased region" description="Low complexity" evidence="9">
    <location>
        <begin position="594"/>
        <end position="607"/>
    </location>
</feature>
<evidence type="ECO:0000259" key="10">
    <source>
        <dbReference type="PROSITE" id="PS50090"/>
    </source>
</evidence>
<dbReference type="PANTHER" id="PTHR12855:SF10">
    <property type="entry name" value="DNA METHYLTRANSFERASE 1-ASSOCIATED PROTEIN 1"/>
    <property type="match status" value="1"/>
</dbReference>
<evidence type="ECO:0000256" key="2">
    <source>
        <dbReference type="ARBA" id="ARBA00006918"/>
    </source>
</evidence>
<dbReference type="GO" id="GO:0006281">
    <property type="term" value="P:DNA repair"/>
    <property type="evidence" value="ECO:0007669"/>
    <property type="project" value="InterPro"/>
</dbReference>
<dbReference type="AlphaFoldDB" id="A0A0C4E0E9"/>
<feature type="compositionally biased region" description="Basic and acidic residues" evidence="9">
    <location>
        <begin position="121"/>
        <end position="132"/>
    </location>
</feature>
<dbReference type="GO" id="GO:0000122">
    <property type="term" value="P:negative regulation of transcription by RNA polymerase II"/>
    <property type="evidence" value="ECO:0007669"/>
    <property type="project" value="TreeGrafter"/>
</dbReference>
<evidence type="ECO:0000313" key="13">
    <source>
        <dbReference type="Proteomes" id="UP000011715"/>
    </source>
</evidence>
<reference evidence="11" key="3">
    <citation type="submission" date="2011-03" db="EMBL/GenBank/DDBJ databases">
        <title>Annotation of Magnaporthe poae ATCC 64411.</title>
        <authorList>
            <person name="Ma L.-J."/>
            <person name="Dead R."/>
            <person name="Young S.K."/>
            <person name="Zeng Q."/>
            <person name="Gargeya S."/>
            <person name="Fitzgerald M."/>
            <person name="Haas B."/>
            <person name="Abouelleil A."/>
            <person name="Alvarado L."/>
            <person name="Arachchi H.M."/>
            <person name="Berlin A."/>
            <person name="Brown A."/>
            <person name="Chapman S.B."/>
            <person name="Chen Z."/>
            <person name="Dunbar C."/>
            <person name="Freedman E."/>
            <person name="Gearin G."/>
            <person name="Gellesch M."/>
            <person name="Goldberg J."/>
            <person name="Griggs A."/>
            <person name="Gujja S."/>
            <person name="Heiman D."/>
            <person name="Howarth C."/>
            <person name="Larson L."/>
            <person name="Lui A."/>
            <person name="MacDonald P.J.P."/>
            <person name="Mehta T."/>
            <person name="Montmayeur A."/>
            <person name="Murphy C."/>
            <person name="Neiman D."/>
            <person name="Pearson M."/>
            <person name="Priest M."/>
            <person name="Roberts A."/>
            <person name="Saif S."/>
            <person name="Shea T."/>
            <person name="Shenoy N."/>
            <person name="Sisk P."/>
            <person name="Stolte C."/>
            <person name="Sykes S."/>
            <person name="Yandava C."/>
            <person name="Wortman J."/>
            <person name="Nusbaum C."/>
            <person name="Birren B."/>
        </authorList>
    </citation>
    <scope>NUCLEOTIDE SEQUENCE</scope>
    <source>
        <strain evidence="11">ATCC 64411</strain>
    </source>
</reference>
<keyword evidence="5" id="KW-0805">Transcription regulation</keyword>
<evidence type="ECO:0000256" key="9">
    <source>
        <dbReference type="SAM" id="MobiDB-lite"/>
    </source>
</evidence>
<dbReference type="GO" id="GO:0006338">
    <property type="term" value="P:chromatin remodeling"/>
    <property type="evidence" value="ECO:0007669"/>
    <property type="project" value="InterPro"/>
</dbReference>
<name>A0A0C4E0E9_MAGP6</name>
<evidence type="ECO:0000256" key="6">
    <source>
        <dbReference type="ARBA" id="ARBA00023163"/>
    </source>
</evidence>
<dbReference type="GO" id="GO:0035267">
    <property type="term" value="C:NuA4 histone acetyltransferase complex"/>
    <property type="evidence" value="ECO:0007669"/>
    <property type="project" value="InterPro"/>
</dbReference>
<accession>A0A0C4E0E9</accession>
<dbReference type="OMA" id="GNTTMYQ"/>
<dbReference type="Gene3D" id="1.10.10.60">
    <property type="entry name" value="Homeodomain-like"/>
    <property type="match status" value="1"/>
</dbReference>
<dbReference type="EMBL" id="ADBL01001390">
    <property type="status" value="NOT_ANNOTATED_CDS"/>
    <property type="molecule type" value="Genomic_DNA"/>
</dbReference>
<dbReference type="Proteomes" id="UP000011715">
    <property type="component" value="Unassembled WGS sequence"/>
</dbReference>
<feature type="compositionally biased region" description="Basic and acidic residues" evidence="9">
    <location>
        <begin position="656"/>
        <end position="682"/>
    </location>
</feature>
<dbReference type="EMBL" id="GL876969">
    <property type="protein sequence ID" value="KLU86813.1"/>
    <property type="molecule type" value="Genomic_DNA"/>
</dbReference>
<keyword evidence="13" id="KW-1185">Reference proteome</keyword>
<dbReference type="OrthoDB" id="19740at2759"/>
<reference evidence="13" key="1">
    <citation type="submission" date="2010-05" db="EMBL/GenBank/DDBJ databases">
        <title>The genome sequence of Magnaporthe poae strain ATCC 64411.</title>
        <authorList>
            <person name="Ma L.-J."/>
            <person name="Dead R."/>
            <person name="Young S."/>
            <person name="Zeng Q."/>
            <person name="Koehrsen M."/>
            <person name="Alvarado L."/>
            <person name="Berlin A."/>
            <person name="Chapman S.B."/>
            <person name="Chen Z."/>
            <person name="Freedman E."/>
            <person name="Gellesch M."/>
            <person name="Goldberg J."/>
            <person name="Griggs A."/>
            <person name="Gujja S."/>
            <person name="Heilman E.R."/>
            <person name="Heiman D."/>
            <person name="Hepburn T."/>
            <person name="Howarth C."/>
            <person name="Jen D."/>
            <person name="Larson L."/>
            <person name="Mehta T."/>
            <person name="Neiman D."/>
            <person name="Pearson M."/>
            <person name="Roberts A."/>
            <person name="Saif S."/>
            <person name="Shea T."/>
            <person name="Shenoy N."/>
            <person name="Sisk P."/>
            <person name="Stolte C."/>
            <person name="Sykes S."/>
            <person name="Walk T."/>
            <person name="White J."/>
            <person name="Yandava C."/>
            <person name="Haas B."/>
            <person name="Nusbaum C."/>
            <person name="Birren B."/>
        </authorList>
    </citation>
    <scope>NUCLEOTIDE SEQUENCE [LARGE SCALE GENOMIC DNA]</scope>
    <source>
        <strain evidence="13">ATCC 64411 / 73-15</strain>
    </source>
</reference>
<proteinExistence type="inferred from homology"/>
<feature type="compositionally biased region" description="Basic and acidic residues" evidence="9">
    <location>
        <begin position="545"/>
        <end position="558"/>
    </location>
</feature>
<dbReference type="VEuPathDB" id="FungiDB:MAPG_05822"/>
<organism evidence="12 13">
    <name type="scientific">Magnaporthiopsis poae (strain ATCC 64411 / 73-15)</name>
    <name type="common">Kentucky bluegrass fungus</name>
    <name type="synonym">Magnaporthe poae</name>
    <dbReference type="NCBI Taxonomy" id="644358"/>
    <lineage>
        <taxon>Eukaryota</taxon>
        <taxon>Fungi</taxon>
        <taxon>Dikarya</taxon>
        <taxon>Ascomycota</taxon>
        <taxon>Pezizomycotina</taxon>
        <taxon>Sordariomycetes</taxon>
        <taxon>Sordariomycetidae</taxon>
        <taxon>Magnaporthales</taxon>
        <taxon>Magnaporthaceae</taxon>
        <taxon>Magnaporthiopsis</taxon>
    </lineage>
</organism>
<dbReference type="InterPro" id="IPR032563">
    <property type="entry name" value="DAMP1_SANT-like"/>
</dbReference>
<dbReference type="eggNOG" id="KOG2656">
    <property type="taxonomic scope" value="Eukaryota"/>
</dbReference>
<dbReference type="InterPro" id="IPR001005">
    <property type="entry name" value="SANT/Myb"/>
</dbReference>
<comment type="function">
    <text evidence="8">Component of the SWR1 complex which mediates the ATP-dependent exchange of histone H2A for the H2A variant HZT1 leading to transcriptional regulation of selected genes by chromatin remodeling. Component of the NuA4 histone acetyltransferase complex which is involved in transcriptional activation of selected genes principally by acetylation of nucleosomal histone H4 and H2A. The NuA4 complex is also involved in DNA repair.</text>
</comment>
<feature type="region of interest" description="Disordered" evidence="9">
    <location>
        <begin position="1"/>
        <end position="34"/>
    </location>
</feature>
<dbReference type="EnsemblFungi" id="MAPG_05822T0">
    <property type="protein sequence ID" value="MAPG_05822T0"/>
    <property type="gene ID" value="MAPG_05822"/>
</dbReference>
<keyword evidence="6" id="KW-0804">Transcription</keyword>
<feature type="compositionally biased region" description="Low complexity" evidence="9">
    <location>
        <begin position="623"/>
        <end position="655"/>
    </location>
</feature>
<dbReference type="GO" id="GO:0000812">
    <property type="term" value="C:Swr1 complex"/>
    <property type="evidence" value="ECO:0007669"/>
    <property type="project" value="TreeGrafter"/>
</dbReference>
<feature type="region of interest" description="Disordered" evidence="9">
    <location>
        <begin position="536"/>
        <end position="711"/>
    </location>
</feature>
<evidence type="ECO:0000256" key="1">
    <source>
        <dbReference type="ARBA" id="ARBA00004123"/>
    </source>
</evidence>
<feature type="compositionally biased region" description="Low complexity" evidence="9">
    <location>
        <begin position="361"/>
        <end position="385"/>
    </location>
</feature>
<sequence length="711" mass="77226">MASLDVRDVLNLPQDGAASRPTKRAKTTAPRTNLKGLAREVQSLGGDNPIAIIPEASIFKRRRSQATKKAASRWELRPFKNSARSDDSLILRHWRRKENGGGSDRAATQGNDNDVPMEGADGDKQQQDRQQEKTAQPLEDSAFAKFNVHVDVPQYTDDQYHSNLRRHDWTKEETDYLLDLVRDFDLRWALIWDRYEYTPTRPGEQTTNGNSAAVVPVPAPRSMEDLKARYYEVAAKMMAVQKPAQYMSQPEFSLYETMLKFDPHMETQRKKFAANALSRSKEEAREEESLLLEVKRILARQERFNEERRDLYNRLDFPPSDHDISTFKSSQGLETLLKTLMTADKSKKRKSLMASDGSNLAAPGSAGPNGQQAPAGAATPATAGSESRRESMAASSAIAQRESAAAEKATPVDAPSKPNNKKGGAAQPERRRLTEQEEQVYGVSYHDRLGSGPTFRYEKVNKLFNHKSGQQQQRITNVLNELDVPSRLTMPTAAVTSQFEQLVHTVTQLVDLRKQLDKLDGELKIENARRVEREKAQALAAKAGSKTDNKAADGKTDGPSETAGGGSAAEDKDKDKGGGEKAVPNGTAGDGDKSNSSGNSSKNNSASPENVAAATDGKAQEKTSAAAESAAAPAAATAAATNGDDAAAGTTNGDHTAADKTDESTAPPAKDDETAAAKDRSGRPGSRPGSRHKRSASVLSATSDKGKRQKR</sequence>
<evidence type="ECO:0000256" key="4">
    <source>
        <dbReference type="ARBA" id="ARBA00022853"/>
    </source>
</evidence>
<feature type="domain" description="Myb-like" evidence="10">
    <location>
        <begin position="161"/>
        <end position="205"/>
    </location>
</feature>
<evidence type="ECO:0000256" key="5">
    <source>
        <dbReference type="ARBA" id="ARBA00023015"/>
    </source>
</evidence>
<evidence type="ECO:0000256" key="7">
    <source>
        <dbReference type="ARBA" id="ARBA00023242"/>
    </source>
</evidence>
<reference evidence="11" key="2">
    <citation type="submission" date="2010-05" db="EMBL/GenBank/DDBJ databases">
        <title>The Genome Sequence of Magnaporthe poae strain ATCC 64411.</title>
        <authorList>
            <consortium name="The Broad Institute Genome Sequencing Platform"/>
            <consortium name="Broad Institute Genome Sequencing Center for Infectious Disease"/>
            <person name="Ma L.-J."/>
            <person name="Dead R."/>
            <person name="Young S."/>
            <person name="Zeng Q."/>
            <person name="Koehrsen M."/>
            <person name="Alvarado L."/>
            <person name="Berlin A."/>
            <person name="Chapman S.B."/>
            <person name="Chen Z."/>
            <person name="Freedman E."/>
            <person name="Gellesch M."/>
            <person name="Goldberg J."/>
            <person name="Griggs A."/>
            <person name="Gujja S."/>
            <person name="Heilman E.R."/>
            <person name="Heiman D."/>
            <person name="Hepburn T."/>
            <person name="Howarth C."/>
            <person name="Jen D."/>
            <person name="Larson L."/>
            <person name="Mehta T."/>
            <person name="Neiman D."/>
            <person name="Pearson M."/>
            <person name="Roberts A."/>
            <person name="Saif S."/>
            <person name="Shea T."/>
            <person name="Shenoy N."/>
            <person name="Sisk P."/>
            <person name="Stolte C."/>
            <person name="Sykes S."/>
            <person name="Walk T."/>
            <person name="White J."/>
            <person name="Yandava C."/>
            <person name="Haas B."/>
            <person name="Nusbaum C."/>
            <person name="Birren B."/>
        </authorList>
    </citation>
    <scope>NUCLEOTIDE SEQUENCE</scope>
    <source>
        <strain evidence="11">ATCC 64411</strain>
    </source>
</reference>
<dbReference type="PROSITE" id="PS50090">
    <property type="entry name" value="MYB_LIKE"/>
    <property type="match status" value="1"/>
</dbReference>
<keyword evidence="4" id="KW-0156">Chromatin regulator</keyword>
<evidence type="ECO:0000256" key="3">
    <source>
        <dbReference type="ARBA" id="ARBA00019132"/>
    </source>
</evidence>
<protein>
    <recommendedName>
        <fullName evidence="3">SWR1-complex protein 4</fullName>
    </recommendedName>
</protein>
<feature type="region of interest" description="Disordered" evidence="9">
    <location>
        <begin position="347"/>
        <end position="438"/>
    </location>
</feature>
<feature type="region of interest" description="Disordered" evidence="9">
    <location>
        <begin position="96"/>
        <end position="140"/>
    </location>
</feature>
<comment type="similarity">
    <text evidence="2">Belongs to the SWC4 family.</text>
</comment>
<keyword evidence="7" id="KW-0539">Nucleus</keyword>
<evidence type="ECO:0000313" key="11">
    <source>
        <dbReference type="EMBL" id="KLU86813.1"/>
    </source>
</evidence>